<evidence type="ECO:0000256" key="9">
    <source>
        <dbReference type="SAM" id="MobiDB-lite"/>
    </source>
</evidence>
<dbReference type="PANTHER" id="PTHR46539">
    <property type="entry name" value="E3 UBIQUITIN-PROTEIN LIGASE ATL42"/>
    <property type="match status" value="1"/>
</dbReference>
<dbReference type="GO" id="GO:0008270">
    <property type="term" value="F:zinc ion binding"/>
    <property type="evidence" value="ECO:0007669"/>
    <property type="project" value="UniProtKB-KW"/>
</dbReference>
<dbReference type="Proteomes" id="UP000092443">
    <property type="component" value="Unplaced"/>
</dbReference>
<dbReference type="InterPro" id="IPR013083">
    <property type="entry name" value="Znf_RING/FYVE/PHD"/>
</dbReference>
<evidence type="ECO:0000256" key="2">
    <source>
        <dbReference type="ARBA" id="ARBA00022692"/>
    </source>
</evidence>
<protein>
    <submittedName>
        <fullName evidence="13">Protein goliath isoform X2</fullName>
    </submittedName>
</protein>
<evidence type="ECO:0000256" key="1">
    <source>
        <dbReference type="ARBA" id="ARBA00004167"/>
    </source>
</evidence>
<sequence length="597" mass="67819">MDLHHFLVNVAIIYFISLGYFPDDVEAAMSIANQDIERYFRSAAANANTSQTFPNEERITMDVYTYAFLNYSYKENNIIQQVNFNEEKARYGEGKILTVQGRLIHVSASNDVNDDTACTSSILGTKGQPIPYGAWIALVRRGHCTFEEKVKNVYAKGAAGVIIYNDKPVVNLEKMQIKGKSRNITAVITYLEIGSEMAMLLDRDIEVIADIIEGRSGMRPINTFTRTSILFVAISFIILMVISLVWLIFYYIQKFRYMQTKDQQSRHLCSVTKKAIMKIPTKTGKSTDEKDADSDCCAICIEAYKISDLIRVLPCKHEFHKSCIDPWLLEHRTCPMCKLDVLKFYGYVFLGSEESILEYEPDRPRNNSVTNVANQQAATQRQSSVLADLIRSREFVMDFPRVFVYNTSSAINRRHRDNRFPGDLPERSQSSMSFSNGRDLMPVVTNKLEEQHGLTKVYKTDNKMELQENFLTIKPESVRRRRTRSADGRYASVTYNVRKSNPISKDNPSMENEKEKIATNECEIASLNNSTTYEHVKRCPSGISLSLSNEHAINKRRNSVDSEATLVAEDIADNEGACGNSRDASYVTIQINGEDLD</sequence>
<evidence type="ECO:0000256" key="6">
    <source>
        <dbReference type="ARBA" id="ARBA00022989"/>
    </source>
</evidence>
<evidence type="ECO:0000256" key="3">
    <source>
        <dbReference type="ARBA" id="ARBA00022723"/>
    </source>
</evidence>
<reference evidence="13" key="1">
    <citation type="submission" date="2025-08" db="UniProtKB">
        <authorList>
            <consortium name="RefSeq"/>
        </authorList>
    </citation>
    <scope>IDENTIFICATION</scope>
    <source>
        <tissue evidence="13">Whole body pupa</tissue>
    </source>
</reference>
<evidence type="ECO:0000259" key="11">
    <source>
        <dbReference type="PROSITE" id="PS50089"/>
    </source>
</evidence>
<dbReference type="GeneID" id="119639752"/>
<feature type="domain" description="RING-type" evidence="11">
    <location>
        <begin position="297"/>
        <end position="338"/>
    </location>
</feature>
<feature type="transmembrane region" description="Helical" evidence="10">
    <location>
        <begin position="229"/>
        <end position="252"/>
    </location>
</feature>
<keyword evidence="4 8" id="KW-0863">Zinc-finger</keyword>
<dbReference type="SMART" id="SM00184">
    <property type="entry name" value="RING"/>
    <property type="match status" value="1"/>
</dbReference>
<proteinExistence type="predicted"/>
<dbReference type="GO" id="GO:0016020">
    <property type="term" value="C:membrane"/>
    <property type="evidence" value="ECO:0007669"/>
    <property type="project" value="UniProtKB-SubCell"/>
</dbReference>
<dbReference type="SUPFAM" id="SSF52025">
    <property type="entry name" value="PA domain"/>
    <property type="match status" value="1"/>
</dbReference>
<comment type="subcellular location">
    <subcellularLocation>
        <location evidence="1">Membrane</location>
        <topology evidence="1">Single-pass membrane protein</topology>
    </subcellularLocation>
</comment>
<keyword evidence="7 10" id="KW-0472">Membrane</keyword>
<dbReference type="InterPro" id="IPR046450">
    <property type="entry name" value="PA_dom_sf"/>
</dbReference>
<keyword evidence="3" id="KW-0479">Metal-binding</keyword>
<evidence type="ECO:0000256" key="5">
    <source>
        <dbReference type="ARBA" id="ARBA00022833"/>
    </source>
</evidence>
<dbReference type="Gene3D" id="3.30.40.10">
    <property type="entry name" value="Zinc/RING finger domain, C3HC4 (zinc finger)"/>
    <property type="match status" value="1"/>
</dbReference>
<name>A0A9C5Z3K7_9MUSC</name>
<evidence type="ECO:0000313" key="13">
    <source>
        <dbReference type="RefSeq" id="XP_037893316.1"/>
    </source>
</evidence>
<dbReference type="AlphaFoldDB" id="A0A9C5Z3K7"/>
<dbReference type="FunFam" id="3.30.40.10:FF:000009">
    <property type="entry name" value="E3 ubiquitin-protein ligase RNF130"/>
    <property type="match status" value="1"/>
</dbReference>
<dbReference type="RefSeq" id="XP_037893316.1">
    <property type="nucleotide sequence ID" value="XM_038037388.1"/>
</dbReference>
<dbReference type="InterPro" id="IPR003137">
    <property type="entry name" value="PA_domain"/>
</dbReference>
<evidence type="ECO:0000256" key="4">
    <source>
        <dbReference type="ARBA" id="ARBA00022771"/>
    </source>
</evidence>
<dbReference type="Pfam" id="PF02225">
    <property type="entry name" value="PA"/>
    <property type="match status" value="1"/>
</dbReference>
<gene>
    <name evidence="13" type="primary">LOC119639752</name>
</gene>
<keyword evidence="12" id="KW-1185">Reference proteome</keyword>
<accession>A0A9C5Z3K7</accession>
<feature type="region of interest" description="Disordered" evidence="9">
    <location>
        <begin position="416"/>
        <end position="438"/>
    </location>
</feature>
<dbReference type="Gene3D" id="3.50.30.30">
    <property type="match status" value="1"/>
</dbReference>
<evidence type="ECO:0000313" key="12">
    <source>
        <dbReference type="Proteomes" id="UP000092443"/>
    </source>
</evidence>
<feature type="compositionally biased region" description="Polar residues" evidence="9">
    <location>
        <begin position="427"/>
        <end position="436"/>
    </location>
</feature>
<dbReference type="PROSITE" id="PS50089">
    <property type="entry name" value="ZF_RING_2"/>
    <property type="match status" value="1"/>
</dbReference>
<dbReference type="SUPFAM" id="SSF57850">
    <property type="entry name" value="RING/U-box"/>
    <property type="match status" value="1"/>
</dbReference>
<keyword evidence="2 10" id="KW-0812">Transmembrane</keyword>
<keyword evidence="5" id="KW-0862">Zinc</keyword>
<evidence type="ECO:0000256" key="7">
    <source>
        <dbReference type="ARBA" id="ARBA00023136"/>
    </source>
</evidence>
<dbReference type="Pfam" id="PF13639">
    <property type="entry name" value="zf-RING_2"/>
    <property type="match status" value="1"/>
</dbReference>
<dbReference type="PANTHER" id="PTHR46539:SF23">
    <property type="entry name" value="RING-TYPE DOMAIN-CONTAINING PROTEIN"/>
    <property type="match status" value="1"/>
</dbReference>
<dbReference type="InterPro" id="IPR001841">
    <property type="entry name" value="Znf_RING"/>
</dbReference>
<dbReference type="CDD" id="cd16668">
    <property type="entry name" value="RING-H2_RNF130-like"/>
    <property type="match status" value="1"/>
</dbReference>
<organism evidence="12 13">
    <name type="scientific">Glossina fuscipes</name>
    <dbReference type="NCBI Taxonomy" id="7396"/>
    <lineage>
        <taxon>Eukaryota</taxon>
        <taxon>Metazoa</taxon>
        <taxon>Ecdysozoa</taxon>
        <taxon>Arthropoda</taxon>
        <taxon>Hexapoda</taxon>
        <taxon>Insecta</taxon>
        <taxon>Pterygota</taxon>
        <taxon>Neoptera</taxon>
        <taxon>Endopterygota</taxon>
        <taxon>Diptera</taxon>
        <taxon>Brachycera</taxon>
        <taxon>Muscomorpha</taxon>
        <taxon>Hippoboscoidea</taxon>
        <taxon>Glossinidae</taxon>
        <taxon>Glossina</taxon>
    </lineage>
</organism>
<evidence type="ECO:0000256" key="10">
    <source>
        <dbReference type="SAM" id="Phobius"/>
    </source>
</evidence>
<evidence type="ECO:0000256" key="8">
    <source>
        <dbReference type="PROSITE-ProRule" id="PRU00175"/>
    </source>
</evidence>
<keyword evidence="6 10" id="KW-1133">Transmembrane helix</keyword>